<gene>
    <name evidence="1" type="ordered locus">Tpen_1337</name>
</gene>
<dbReference type="Proteomes" id="UP000000641">
    <property type="component" value="Chromosome"/>
</dbReference>
<reference evidence="2" key="1">
    <citation type="journal article" date="2008" name="J. Bacteriol.">
        <title>Genome sequence of Thermofilum pendens reveals an exceptional loss of biosynthetic pathways without genome reduction.</title>
        <authorList>
            <person name="Anderson I."/>
            <person name="Rodriguez J."/>
            <person name="Susanti D."/>
            <person name="Porat I."/>
            <person name="Reich C."/>
            <person name="Ulrich L.E."/>
            <person name="Elkins J.G."/>
            <person name="Mavromatis K."/>
            <person name="Lykidis A."/>
            <person name="Kim E."/>
            <person name="Thompson L.S."/>
            <person name="Nolan M."/>
            <person name="Land M."/>
            <person name="Copeland A."/>
            <person name="Lapidus A."/>
            <person name="Lucas S."/>
            <person name="Detter C."/>
            <person name="Zhulin I.B."/>
            <person name="Olsen G.J."/>
            <person name="Whitman W."/>
            <person name="Mukhopadhyay B."/>
            <person name="Bristow J."/>
            <person name="Kyrpides N."/>
        </authorList>
    </citation>
    <scope>NUCLEOTIDE SEQUENCE [LARGE SCALE GENOMIC DNA]</scope>
    <source>
        <strain evidence="2">DSM 2475 / Hrk 5</strain>
    </source>
</reference>
<dbReference type="InterPro" id="IPR039709">
    <property type="entry name" value="VapB3-like"/>
</dbReference>
<dbReference type="GeneID" id="4601312"/>
<evidence type="ECO:0000313" key="1">
    <source>
        <dbReference type="EMBL" id="ABL78734.1"/>
    </source>
</evidence>
<evidence type="ECO:0000313" key="2">
    <source>
        <dbReference type="Proteomes" id="UP000000641"/>
    </source>
</evidence>
<dbReference type="PANTHER" id="PTHR42244">
    <property type="entry name" value="ANTITOXIN VAPB3-RELATED"/>
    <property type="match status" value="1"/>
</dbReference>
<dbReference type="STRING" id="368408.Tpen_1337"/>
<dbReference type="HOGENOM" id="CLU_175270_0_0_2"/>
<proteinExistence type="predicted"/>
<sequence>MFSVRCWWRGVTVSFRIPGELKRRMDELGGRVDWGEEVRRFLERRVEELEQAKAVEDLEKVIASLPPGA</sequence>
<dbReference type="EnsemblBacteria" id="ABL78734">
    <property type="protein sequence ID" value="ABL78734"/>
    <property type="gene ID" value="Tpen_1337"/>
</dbReference>
<organism evidence="1 2">
    <name type="scientific">Thermofilum pendens (strain DSM 2475 / Hrk 5)</name>
    <dbReference type="NCBI Taxonomy" id="368408"/>
    <lineage>
        <taxon>Archaea</taxon>
        <taxon>Thermoproteota</taxon>
        <taxon>Thermoprotei</taxon>
        <taxon>Thermofilales</taxon>
        <taxon>Thermofilaceae</taxon>
        <taxon>Thermofilum</taxon>
    </lineage>
</organism>
<dbReference type="PANTHER" id="PTHR42244:SF2">
    <property type="entry name" value="ANTITOXIN VAPB3-RELATED"/>
    <property type="match status" value="1"/>
</dbReference>
<protein>
    <recommendedName>
        <fullName evidence="3">CopG family transcriptional regulator</fullName>
    </recommendedName>
</protein>
<dbReference type="RefSeq" id="WP_011752999.1">
    <property type="nucleotide sequence ID" value="NC_008698.1"/>
</dbReference>
<dbReference type="eggNOG" id="arCOG02217">
    <property type="taxonomic scope" value="Archaea"/>
</dbReference>
<name>A1RZV4_THEPD</name>
<accession>A1RZV4</accession>
<keyword evidence="2" id="KW-1185">Reference proteome</keyword>
<dbReference type="AlphaFoldDB" id="A1RZV4"/>
<dbReference type="KEGG" id="tpe:Tpen_1337"/>
<dbReference type="EMBL" id="CP000505">
    <property type="protein sequence ID" value="ABL78734.1"/>
    <property type="molecule type" value="Genomic_DNA"/>
</dbReference>
<evidence type="ECO:0008006" key="3">
    <source>
        <dbReference type="Google" id="ProtNLM"/>
    </source>
</evidence>